<accession>A0A0E9QH33</accession>
<protein>
    <submittedName>
        <fullName evidence="1">Uncharacterized protein</fullName>
    </submittedName>
</protein>
<name>A0A0E9QH33_ANGAN</name>
<reference evidence="1" key="1">
    <citation type="submission" date="2014-11" db="EMBL/GenBank/DDBJ databases">
        <authorList>
            <person name="Amaro Gonzalez C."/>
        </authorList>
    </citation>
    <scope>NUCLEOTIDE SEQUENCE</scope>
</reference>
<sequence>MIWQFKKTRSKCRRSCQNLQGKAAGSAFATLTSDKTEQ</sequence>
<dbReference type="EMBL" id="GBXM01092483">
    <property type="protein sequence ID" value="JAH16094.1"/>
    <property type="molecule type" value="Transcribed_RNA"/>
</dbReference>
<evidence type="ECO:0000313" key="1">
    <source>
        <dbReference type="EMBL" id="JAH16094.1"/>
    </source>
</evidence>
<organism evidence="1">
    <name type="scientific">Anguilla anguilla</name>
    <name type="common">European freshwater eel</name>
    <name type="synonym">Muraena anguilla</name>
    <dbReference type="NCBI Taxonomy" id="7936"/>
    <lineage>
        <taxon>Eukaryota</taxon>
        <taxon>Metazoa</taxon>
        <taxon>Chordata</taxon>
        <taxon>Craniata</taxon>
        <taxon>Vertebrata</taxon>
        <taxon>Euteleostomi</taxon>
        <taxon>Actinopterygii</taxon>
        <taxon>Neopterygii</taxon>
        <taxon>Teleostei</taxon>
        <taxon>Anguilliformes</taxon>
        <taxon>Anguillidae</taxon>
        <taxon>Anguilla</taxon>
    </lineage>
</organism>
<reference evidence="1" key="2">
    <citation type="journal article" date="2015" name="Fish Shellfish Immunol.">
        <title>Early steps in the European eel (Anguilla anguilla)-Vibrio vulnificus interaction in the gills: Role of the RtxA13 toxin.</title>
        <authorList>
            <person name="Callol A."/>
            <person name="Pajuelo D."/>
            <person name="Ebbesson L."/>
            <person name="Teles M."/>
            <person name="MacKenzie S."/>
            <person name="Amaro C."/>
        </authorList>
    </citation>
    <scope>NUCLEOTIDE SEQUENCE</scope>
</reference>
<proteinExistence type="predicted"/>
<dbReference type="AlphaFoldDB" id="A0A0E9QH33"/>